<feature type="domain" description="Fe2OG dioxygenase" evidence="7">
    <location>
        <begin position="162"/>
        <end position="259"/>
    </location>
</feature>
<dbReference type="Pfam" id="PF03171">
    <property type="entry name" value="2OG-FeII_Oxy"/>
    <property type="match status" value="1"/>
</dbReference>
<evidence type="ECO:0000256" key="6">
    <source>
        <dbReference type="SAM" id="MobiDB-lite"/>
    </source>
</evidence>
<dbReference type="SUPFAM" id="SSF51197">
    <property type="entry name" value="Clavaminate synthase-like"/>
    <property type="match status" value="1"/>
</dbReference>
<evidence type="ECO:0000256" key="4">
    <source>
        <dbReference type="ARBA" id="ARBA00023004"/>
    </source>
</evidence>
<dbReference type="Gene3D" id="2.60.120.330">
    <property type="entry name" value="B-lactam Antibiotic, Isopenicillin N Synthase, Chain"/>
    <property type="match status" value="1"/>
</dbReference>
<evidence type="ECO:0000259" key="7">
    <source>
        <dbReference type="PROSITE" id="PS51471"/>
    </source>
</evidence>
<dbReference type="Pfam" id="PF14226">
    <property type="entry name" value="DIOX_N"/>
    <property type="match status" value="1"/>
</dbReference>
<evidence type="ECO:0000313" key="8">
    <source>
        <dbReference type="EMBL" id="PSC70026.1"/>
    </source>
</evidence>
<name>A0A2P6V7G6_9CHLO</name>
<evidence type="ECO:0000256" key="5">
    <source>
        <dbReference type="RuleBase" id="RU003682"/>
    </source>
</evidence>
<keyword evidence="9" id="KW-1185">Reference proteome</keyword>
<dbReference type="InterPro" id="IPR044861">
    <property type="entry name" value="IPNS-like_FE2OG_OXY"/>
</dbReference>
<comment type="caution">
    <text evidence="8">The sequence shown here is derived from an EMBL/GenBank/DDBJ whole genome shotgun (WGS) entry which is preliminary data.</text>
</comment>
<dbReference type="GO" id="GO:0051213">
    <property type="term" value="F:dioxygenase activity"/>
    <property type="evidence" value="ECO:0007669"/>
    <property type="project" value="UniProtKB-KW"/>
</dbReference>
<dbReference type="STRING" id="554055.A0A2P6V7G6"/>
<dbReference type="PROSITE" id="PS51471">
    <property type="entry name" value="FE2OG_OXY"/>
    <property type="match status" value="1"/>
</dbReference>
<gene>
    <name evidence="8" type="ORF">C2E20_6449</name>
</gene>
<dbReference type="PANTHER" id="PTHR10209:SF867">
    <property type="entry name" value="2-OXOGLUTARATE (2OG) AND FE(II)-DEPENDENT OXYGENASE SUPERFAMILY PROTEIN"/>
    <property type="match status" value="1"/>
</dbReference>
<keyword evidence="4 5" id="KW-0408">Iron</keyword>
<evidence type="ECO:0000313" key="9">
    <source>
        <dbReference type="Proteomes" id="UP000239649"/>
    </source>
</evidence>
<keyword evidence="2 5" id="KW-0479">Metal-binding</keyword>
<evidence type="ECO:0000256" key="1">
    <source>
        <dbReference type="ARBA" id="ARBA00008056"/>
    </source>
</evidence>
<dbReference type="InterPro" id="IPR026992">
    <property type="entry name" value="DIOX_N"/>
</dbReference>
<dbReference type="OrthoDB" id="288590at2759"/>
<dbReference type="Proteomes" id="UP000239649">
    <property type="component" value="Unassembled WGS sequence"/>
</dbReference>
<comment type="similarity">
    <text evidence="1 5">Belongs to the iron/ascorbate-dependent oxidoreductase family.</text>
</comment>
<feature type="region of interest" description="Disordered" evidence="6">
    <location>
        <begin position="63"/>
        <end position="84"/>
    </location>
</feature>
<evidence type="ECO:0000256" key="3">
    <source>
        <dbReference type="ARBA" id="ARBA00023002"/>
    </source>
</evidence>
<evidence type="ECO:0000256" key="2">
    <source>
        <dbReference type="ARBA" id="ARBA00022723"/>
    </source>
</evidence>
<dbReference type="GO" id="GO:0046872">
    <property type="term" value="F:metal ion binding"/>
    <property type="evidence" value="ECO:0007669"/>
    <property type="project" value="UniProtKB-KW"/>
</dbReference>
<dbReference type="EMBL" id="LHPF02000022">
    <property type="protein sequence ID" value="PSC70026.1"/>
    <property type="molecule type" value="Genomic_DNA"/>
</dbReference>
<accession>A0A2P6V7G6</accession>
<dbReference type="InterPro" id="IPR005123">
    <property type="entry name" value="Oxoglu/Fe-dep_dioxygenase_dom"/>
</dbReference>
<keyword evidence="3 5" id="KW-0560">Oxidoreductase</keyword>
<proteinExistence type="inferred from homology"/>
<organism evidence="8 9">
    <name type="scientific">Micractinium conductrix</name>
    <dbReference type="NCBI Taxonomy" id="554055"/>
    <lineage>
        <taxon>Eukaryota</taxon>
        <taxon>Viridiplantae</taxon>
        <taxon>Chlorophyta</taxon>
        <taxon>core chlorophytes</taxon>
        <taxon>Trebouxiophyceae</taxon>
        <taxon>Chlorellales</taxon>
        <taxon>Chlorellaceae</taxon>
        <taxon>Chlorella clade</taxon>
        <taxon>Micractinium</taxon>
    </lineage>
</organism>
<sequence>MAAVVDLSLPVEECAAALYKACTTSGFAVLINHGVPQAAIDGMFDASRRFFALPTEVKRKALATESPHNRGYSPPNEQKLDSAAAKADTKEGYYIGRELPTSERNPLQGPNAWPDEALVPGYRSAMSAYFSEVLALGDRMLERLALALGLPQGWFADKFDLSIATLRPLHYSATDEPGDMGAGAHTDFGCITLLTTDDQPGLQLLLGGEWVSVPPAPGSFVMNIGDMLERWSNSKFKSTMHRVLNTGAERYSTAFFIDANYDAVVECLPTCTGPDNPPKYAPVLAGHHLMNRLRGTHTQHALEGARTEGAASA</sequence>
<dbReference type="InterPro" id="IPR027443">
    <property type="entry name" value="IPNS-like_sf"/>
</dbReference>
<dbReference type="PANTHER" id="PTHR10209">
    <property type="entry name" value="OXIDOREDUCTASE, 2OG-FE II OXYGENASE FAMILY PROTEIN"/>
    <property type="match status" value="1"/>
</dbReference>
<keyword evidence="8" id="KW-0223">Dioxygenase</keyword>
<protein>
    <submittedName>
        <fullName evidence="8">2-oxoglutarate-dependent dioxygenase</fullName>
    </submittedName>
</protein>
<dbReference type="PRINTS" id="PR00682">
    <property type="entry name" value="IPNSYNTHASE"/>
</dbReference>
<reference evidence="8 9" key="1">
    <citation type="journal article" date="2018" name="Plant J.">
        <title>Genome sequences of Chlorella sorokiniana UTEX 1602 and Micractinium conductrix SAG 241.80: implications to maltose excretion by a green alga.</title>
        <authorList>
            <person name="Arriola M.B."/>
            <person name="Velmurugan N."/>
            <person name="Zhang Y."/>
            <person name="Plunkett M.H."/>
            <person name="Hondzo H."/>
            <person name="Barney B.M."/>
        </authorList>
    </citation>
    <scope>NUCLEOTIDE SEQUENCE [LARGE SCALE GENOMIC DNA]</scope>
    <source>
        <strain evidence="8 9">SAG 241.80</strain>
    </source>
</reference>
<dbReference type="AlphaFoldDB" id="A0A2P6V7G6"/>